<evidence type="ECO:0000256" key="3">
    <source>
        <dbReference type="ARBA" id="ARBA00023163"/>
    </source>
</evidence>
<keyword evidence="7" id="KW-1185">Reference proteome</keyword>
<dbReference type="InterPro" id="IPR018060">
    <property type="entry name" value="HTH_AraC"/>
</dbReference>
<dbReference type="Gene3D" id="1.10.10.60">
    <property type="entry name" value="Homeodomain-like"/>
    <property type="match status" value="1"/>
</dbReference>
<dbReference type="PROSITE" id="PS00041">
    <property type="entry name" value="HTH_ARAC_FAMILY_1"/>
    <property type="match status" value="1"/>
</dbReference>
<dbReference type="SUPFAM" id="SSF46689">
    <property type="entry name" value="Homeodomain-like"/>
    <property type="match status" value="1"/>
</dbReference>
<evidence type="ECO:0000256" key="4">
    <source>
        <dbReference type="SAM" id="MobiDB-lite"/>
    </source>
</evidence>
<accession>A0A4R4Y0B7</accession>
<dbReference type="OrthoDB" id="9799345at2"/>
<dbReference type="InterPro" id="IPR035418">
    <property type="entry name" value="AraC-bd_2"/>
</dbReference>
<dbReference type="Proteomes" id="UP000294947">
    <property type="component" value="Unassembled WGS sequence"/>
</dbReference>
<keyword evidence="2" id="KW-0238">DNA-binding</keyword>
<dbReference type="InterPro" id="IPR009057">
    <property type="entry name" value="Homeodomain-like_sf"/>
</dbReference>
<dbReference type="AlphaFoldDB" id="A0A4R4Y0B7"/>
<organism evidence="6 7">
    <name type="scientific">Saccharopolyspora elongata</name>
    <dbReference type="NCBI Taxonomy" id="2530387"/>
    <lineage>
        <taxon>Bacteria</taxon>
        <taxon>Bacillati</taxon>
        <taxon>Actinomycetota</taxon>
        <taxon>Actinomycetes</taxon>
        <taxon>Pseudonocardiales</taxon>
        <taxon>Pseudonocardiaceae</taxon>
        <taxon>Saccharopolyspora</taxon>
    </lineage>
</organism>
<dbReference type="PANTHER" id="PTHR46796">
    <property type="entry name" value="HTH-TYPE TRANSCRIPTIONAL ACTIVATOR RHAS-RELATED"/>
    <property type="match status" value="1"/>
</dbReference>
<dbReference type="PANTHER" id="PTHR46796:SF6">
    <property type="entry name" value="ARAC SUBFAMILY"/>
    <property type="match status" value="1"/>
</dbReference>
<evidence type="ECO:0000313" key="7">
    <source>
        <dbReference type="Proteomes" id="UP000294947"/>
    </source>
</evidence>
<dbReference type="GO" id="GO:0043565">
    <property type="term" value="F:sequence-specific DNA binding"/>
    <property type="evidence" value="ECO:0007669"/>
    <property type="project" value="InterPro"/>
</dbReference>
<dbReference type="GO" id="GO:0003700">
    <property type="term" value="F:DNA-binding transcription factor activity"/>
    <property type="evidence" value="ECO:0007669"/>
    <property type="project" value="InterPro"/>
</dbReference>
<dbReference type="Pfam" id="PF12833">
    <property type="entry name" value="HTH_18"/>
    <property type="match status" value="1"/>
</dbReference>
<name>A0A4R4Y0B7_9PSEU</name>
<dbReference type="PRINTS" id="PR00032">
    <property type="entry name" value="HTHARAC"/>
</dbReference>
<dbReference type="InterPro" id="IPR018062">
    <property type="entry name" value="HTH_AraC-typ_CS"/>
</dbReference>
<proteinExistence type="predicted"/>
<dbReference type="Pfam" id="PF14525">
    <property type="entry name" value="AraC_binding_2"/>
    <property type="match status" value="1"/>
</dbReference>
<keyword evidence="1" id="KW-0805">Transcription regulation</keyword>
<feature type="domain" description="HTH araC/xylS-type" evidence="5">
    <location>
        <begin position="285"/>
        <end position="386"/>
    </location>
</feature>
<dbReference type="PROSITE" id="PS01124">
    <property type="entry name" value="HTH_ARAC_FAMILY_2"/>
    <property type="match status" value="1"/>
</dbReference>
<evidence type="ECO:0000313" key="6">
    <source>
        <dbReference type="EMBL" id="TDD36272.1"/>
    </source>
</evidence>
<evidence type="ECO:0000256" key="1">
    <source>
        <dbReference type="ARBA" id="ARBA00023015"/>
    </source>
</evidence>
<dbReference type="InterPro" id="IPR050204">
    <property type="entry name" value="AraC_XylS_family_regulators"/>
</dbReference>
<feature type="region of interest" description="Disordered" evidence="4">
    <location>
        <begin position="1"/>
        <end position="53"/>
    </location>
</feature>
<protein>
    <submittedName>
        <fullName evidence="6">AraC family transcriptional regulator</fullName>
    </submittedName>
</protein>
<keyword evidence="3" id="KW-0804">Transcription</keyword>
<comment type="caution">
    <text evidence="6">The sequence shown here is derived from an EMBL/GenBank/DDBJ whole genome shotgun (WGS) entry which is preliminary data.</text>
</comment>
<reference evidence="6 7" key="1">
    <citation type="submission" date="2019-03" db="EMBL/GenBank/DDBJ databases">
        <title>Draft genome sequences of novel Actinobacteria.</title>
        <authorList>
            <person name="Sahin N."/>
            <person name="Ay H."/>
            <person name="Saygin H."/>
        </authorList>
    </citation>
    <scope>NUCLEOTIDE SEQUENCE [LARGE SCALE GENOMIC DNA]</scope>
    <source>
        <strain evidence="6 7">7K502</strain>
    </source>
</reference>
<gene>
    <name evidence="6" type="ORF">E1288_42195</name>
</gene>
<sequence length="386" mass="43055">MMRTWPIGPHPAPLLDLHPGRGRGVRPRTAAQPAPTYELGAATKRSRRAEPPGLDFPMSVPAAAEVAMPPTYHVDAVTVDTTTEDMPRADQLEYWGEVISSFHCTLSSRVVRPNDFQGRTTCQRTQSYELVSWGASTPQWLQRTKRQVHADPDERYRFAISTRGSLVLRQAGNQRTLTAGTGALFTMNTPFNVGVGPCHKGIVLTMPQREIDHRLGRGALLNPATDLAHGLGRLIYTSLATLQTERDTLTATQFDRASQHLTDLVCLFLLGDTQPPTSHAREIETQIRQHIRANAWDPGLNTESIAQALGWSARQIQAVLQRTGTTPSELIRQERLHHAQLQLENPANVRKTITQIAYESGFNSAHTFTKAFRQHFGHTPKDHRNR</sequence>
<dbReference type="InterPro" id="IPR020449">
    <property type="entry name" value="Tscrpt_reg_AraC-type_HTH"/>
</dbReference>
<evidence type="ECO:0000259" key="5">
    <source>
        <dbReference type="PROSITE" id="PS01124"/>
    </source>
</evidence>
<evidence type="ECO:0000256" key="2">
    <source>
        <dbReference type="ARBA" id="ARBA00023125"/>
    </source>
</evidence>
<dbReference type="EMBL" id="SMKW01000112">
    <property type="protein sequence ID" value="TDD36272.1"/>
    <property type="molecule type" value="Genomic_DNA"/>
</dbReference>
<dbReference type="SMART" id="SM00342">
    <property type="entry name" value="HTH_ARAC"/>
    <property type="match status" value="1"/>
</dbReference>